<dbReference type="EMBL" id="VDLV01000033">
    <property type="protein sequence ID" value="MBA1379791.1"/>
    <property type="molecule type" value="Genomic_DNA"/>
</dbReference>
<accession>A0A7V8UDY7</accession>
<dbReference type="InterPro" id="IPR054075">
    <property type="entry name" value="Gp53-like_C"/>
</dbReference>
<dbReference type="Pfam" id="PF12571">
    <property type="entry name" value="Phage_tail_fib"/>
    <property type="match status" value="1"/>
</dbReference>
<dbReference type="Proteomes" id="UP000572407">
    <property type="component" value="Unassembled WGS sequence"/>
</dbReference>
<organism evidence="3 4">
    <name type="scientific">Pseudomonas brassicacearum subsp. neoaurantiaca</name>
    <dbReference type="NCBI Taxonomy" id="494916"/>
    <lineage>
        <taxon>Bacteria</taxon>
        <taxon>Pseudomonadati</taxon>
        <taxon>Pseudomonadota</taxon>
        <taxon>Gammaproteobacteria</taxon>
        <taxon>Pseudomonadales</taxon>
        <taxon>Pseudomonadaceae</taxon>
        <taxon>Pseudomonas</taxon>
    </lineage>
</organism>
<dbReference type="InterPro" id="IPR022225">
    <property type="entry name" value="Phage_tail_fibre_N"/>
</dbReference>
<evidence type="ECO:0000259" key="1">
    <source>
        <dbReference type="Pfam" id="PF12571"/>
    </source>
</evidence>
<sequence length="606" mass="63468">MIDQTSQFFAILTNVGAAKQANANALGIPWKITEMGVGDANGTDPIPSAAQTSLINEWRRRPLNQLLIDPSNPAVLIAEQVIPPDEGGFWIREIGLYDADGDLVAVANCAPSFKPLLPQGSTRTQVVRVNFIVSSTTNVTLKIDPSIVLATREFVTEELARQDFKHSVLVATTANIVLSGLQTIDGVPLVAGASVLVKNQTESKDNGLYLVAPGAWSRRSDANTAAKVTPGLLVLVEKGTLYGDSAWQLVTDGPITLGSTPLAFEMAFGRTGVAEGTYRSVQIDKYGRVVSASNPTTAAGYGLTDVYTKTQVDQSLGLKADLNSPAFTGVPTAPTAAAGTNSVQIANAAFVQAAIARLVDSSPAAMDTLKELAAALGNDPNFATTVLDLLATKAPKSTSLDGYGITDALKVKPNYVSQQFPIISAPTAGVGAGDSAMLIREAQQVGTGQSSDSYAPAVGFYWNGVRAGRLIMDALGLLKWNGVALLTGTVATQPEVDQGSIDTAVVTPRKLRFGFAASFTPNGYLVLPTFLGGFVFQWGTAPNSAPAGSMSTFTIPFPNKCLCMVGSPFANLSSAFEGAEFFSTTETTFYSANSAGKTNAYFAIGY</sequence>
<dbReference type="AlphaFoldDB" id="A0A7V8UDY7"/>
<proteinExistence type="predicted"/>
<name>A0A7V8UDY7_9PSED</name>
<dbReference type="PANTHER" id="PTHR35191">
    <property type="entry name" value="PROPHAGE SIDE TAIL FIBER PROTEIN HOMOLOG STFQ-RELATED"/>
    <property type="match status" value="1"/>
</dbReference>
<protein>
    <submittedName>
        <fullName evidence="3">Phage tail protein</fullName>
    </submittedName>
</protein>
<feature type="domain" description="Putative tail fiber protein gp53-like C-terminal" evidence="2">
    <location>
        <begin position="532"/>
        <end position="606"/>
    </location>
</feature>
<gene>
    <name evidence="3" type="ORF">FHK92_18595</name>
</gene>
<evidence type="ECO:0000313" key="3">
    <source>
        <dbReference type="EMBL" id="MBA1379791.1"/>
    </source>
</evidence>
<comment type="caution">
    <text evidence="3">The sequence shown here is derived from an EMBL/GenBank/DDBJ whole genome shotgun (WGS) entry which is preliminary data.</text>
</comment>
<dbReference type="InterPro" id="IPR051934">
    <property type="entry name" value="Phage_Tail_Fiber_Structural"/>
</dbReference>
<evidence type="ECO:0000259" key="2">
    <source>
        <dbReference type="Pfam" id="PF21882"/>
    </source>
</evidence>
<feature type="domain" description="Phage tail fibre protein N-terminal" evidence="1">
    <location>
        <begin position="6"/>
        <end position="152"/>
    </location>
</feature>
<dbReference type="Gene3D" id="2.60.40.3940">
    <property type="match status" value="1"/>
</dbReference>
<dbReference type="Pfam" id="PF21882">
    <property type="entry name" value="Gp53-like_C"/>
    <property type="match status" value="1"/>
</dbReference>
<reference evidence="3 4" key="1">
    <citation type="submission" date="2019-06" db="EMBL/GenBank/DDBJ databases">
        <title>Analysis of the biodiversity of Brassica napus bacterial endophytes for the selection of potential efficient biofertilizers for rapeseed crops.</title>
        <authorList>
            <person name="Jimenez-Gomez A."/>
            <person name="Saati-Santamaria Z."/>
            <person name="Menendez E."/>
            <person name="Rivas R."/>
            <person name="Mateos P.F."/>
            <person name="Velazquez E."/>
            <person name="Garcia-Fraile P."/>
        </authorList>
    </citation>
    <scope>NUCLEOTIDE SEQUENCE [LARGE SCALE GENOMIC DNA]</scope>
    <source>
        <strain evidence="3 4">CDVBN10</strain>
    </source>
</reference>
<evidence type="ECO:0000313" key="4">
    <source>
        <dbReference type="Proteomes" id="UP000572407"/>
    </source>
</evidence>
<dbReference type="PANTHER" id="PTHR35191:SF1">
    <property type="entry name" value="PROPHAGE SIDE TAIL FIBER PROTEIN HOMOLOG STFQ-RELATED"/>
    <property type="match status" value="1"/>
</dbReference>
<dbReference type="RefSeq" id="WP_181289224.1">
    <property type="nucleotide sequence ID" value="NZ_VDLV01000033.1"/>
</dbReference>